<feature type="compositionally biased region" description="Basic and acidic residues" evidence="1">
    <location>
        <begin position="432"/>
        <end position="457"/>
    </location>
</feature>
<evidence type="ECO:0008006" key="5">
    <source>
        <dbReference type="Google" id="ProtNLM"/>
    </source>
</evidence>
<evidence type="ECO:0000256" key="1">
    <source>
        <dbReference type="SAM" id="MobiDB-lite"/>
    </source>
</evidence>
<sequence length="476" mass="50622">MAYASNSQFPRRIVIDDTDPRVEYETGTWSLDDAGTFDDLSSFGAAFKHTMHGTNEDTASFSFMFQGEYVSVDGSPIQRINYLTPINRITNNLLCEGGGLSPDTPHVLTLNVSIQNPETQMFWLDKIEYTPGTNVNVAGEVMKFDSSDVNVRYDNNSGSWIPDTGSSSSGPLFNQTITTGASMSLRFNGTNVSLYGFNEGDSSARVASTGRYHIDGSHENNFVNPGSRPPPANISGGIDYYNELLFTSSDLDPGTHDLTVTFTGVKTGNESIQWLAIDYFYVTASAGTGADGGQSGSASGGSKSGGQSGPTQAGSKSGKAPVGAIVGGVVGGVALLVLLGLGVFFFLKQRKRSRDAALTAGSGGYFDAQPGPSSSWGGVNGVSPYPYATLSVYDQSSPGKTVVSTYDPYHDDVGAASTSSGNRTSARAPESNLRDMKDAQRAAVREDVLERRHHDSGIRYPQTQRVVDVPPDYTPQ</sequence>
<feature type="compositionally biased region" description="Polar residues" evidence="1">
    <location>
        <begin position="416"/>
        <end position="425"/>
    </location>
</feature>
<dbReference type="EMBL" id="JAYKXP010000133">
    <property type="protein sequence ID" value="KAK7023652.1"/>
    <property type="molecule type" value="Genomic_DNA"/>
</dbReference>
<comment type="caution">
    <text evidence="3">The sequence shown here is derived from an EMBL/GenBank/DDBJ whole genome shotgun (WGS) entry which is preliminary data.</text>
</comment>
<feature type="compositionally biased region" description="Gly residues" evidence="1">
    <location>
        <begin position="291"/>
        <end position="308"/>
    </location>
</feature>
<name>A0AAW0BD30_9AGAR</name>
<gene>
    <name evidence="3" type="ORF">VNI00_016614</name>
</gene>
<reference evidence="3 4" key="1">
    <citation type="submission" date="2024-01" db="EMBL/GenBank/DDBJ databases">
        <title>A draft genome for a cacao thread blight-causing isolate of Paramarasmius palmivorus.</title>
        <authorList>
            <person name="Baruah I.K."/>
            <person name="Bukari Y."/>
            <person name="Amoako-Attah I."/>
            <person name="Meinhardt L.W."/>
            <person name="Bailey B.A."/>
            <person name="Cohen S.P."/>
        </authorList>
    </citation>
    <scope>NUCLEOTIDE SEQUENCE [LARGE SCALE GENOMIC DNA]</scope>
    <source>
        <strain evidence="3 4">GH-12</strain>
    </source>
</reference>
<feature type="transmembrane region" description="Helical" evidence="2">
    <location>
        <begin position="322"/>
        <end position="347"/>
    </location>
</feature>
<feature type="region of interest" description="Disordered" evidence="1">
    <location>
        <begin position="413"/>
        <end position="476"/>
    </location>
</feature>
<evidence type="ECO:0000256" key="2">
    <source>
        <dbReference type="SAM" id="Phobius"/>
    </source>
</evidence>
<keyword evidence="2" id="KW-0812">Transmembrane</keyword>
<dbReference type="Proteomes" id="UP001383192">
    <property type="component" value="Unassembled WGS sequence"/>
</dbReference>
<keyword evidence="2" id="KW-1133">Transmembrane helix</keyword>
<keyword evidence="2" id="KW-0472">Membrane</keyword>
<evidence type="ECO:0000313" key="4">
    <source>
        <dbReference type="Proteomes" id="UP001383192"/>
    </source>
</evidence>
<accession>A0AAW0BD30</accession>
<keyword evidence="4" id="KW-1185">Reference proteome</keyword>
<feature type="region of interest" description="Disordered" evidence="1">
    <location>
        <begin position="291"/>
        <end position="318"/>
    </location>
</feature>
<protein>
    <recommendedName>
        <fullName evidence="5">Transmembrane protein</fullName>
    </recommendedName>
</protein>
<organism evidence="3 4">
    <name type="scientific">Paramarasmius palmivorus</name>
    <dbReference type="NCBI Taxonomy" id="297713"/>
    <lineage>
        <taxon>Eukaryota</taxon>
        <taxon>Fungi</taxon>
        <taxon>Dikarya</taxon>
        <taxon>Basidiomycota</taxon>
        <taxon>Agaricomycotina</taxon>
        <taxon>Agaricomycetes</taxon>
        <taxon>Agaricomycetidae</taxon>
        <taxon>Agaricales</taxon>
        <taxon>Marasmiineae</taxon>
        <taxon>Marasmiaceae</taxon>
        <taxon>Paramarasmius</taxon>
    </lineage>
</organism>
<proteinExistence type="predicted"/>
<dbReference type="AlphaFoldDB" id="A0AAW0BD30"/>
<evidence type="ECO:0000313" key="3">
    <source>
        <dbReference type="EMBL" id="KAK7023652.1"/>
    </source>
</evidence>
<dbReference type="Gene3D" id="2.60.120.260">
    <property type="entry name" value="Galactose-binding domain-like"/>
    <property type="match status" value="1"/>
</dbReference>